<evidence type="ECO:0000256" key="15">
    <source>
        <dbReference type="ARBA" id="ARBA00031446"/>
    </source>
</evidence>
<keyword evidence="9 17" id="KW-0671">Queuosine biosynthesis</keyword>
<gene>
    <name evidence="17" type="primary">queH</name>
    <name evidence="18" type="ORF">Bccel_3530</name>
</gene>
<organism evidence="18 19">
    <name type="scientific">Pseudobacteroides cellulosolvens ATCC 35603 = DSM 2933</name>
    <dbReference type="NCBI Taxonomy" id="398512"/>
    <lineage>
        <taxon>Bacteria</taxon>
        <taxon>Bacillati</taxon>
        <taxon>Bacillota</taxon>
        <taxon>Clostridia</taxon>
        <taxon>Eubacteriales</taxon>
        <taxon>Oscillospiraceae</taxon>
        <taxon>Pseudobacteroides</taxon>
    </lineage>
</organism>
<keyword evidence="10 17" id="KW-0560">Oxidoreductase</keyword>
<dbReference type="Pfam" id="PF02677">
    <property type="entry name" value="QueH"/>
    <property type="match status" value="1"/>
</dbReference>
<dbReference type="AlphaFoldDB" id="A0A0L6JQZ4"/>
<evidence type="ECO:0000313" key="19">
    <source>
        <dbReference type="Proteomes" id="UP000036923"/>
    </source>
</evidence>
<dbReference type="GO" id="GO:0052693">
    <property type="term" value="F:epoxyqueuosine reductase activity"/>
    <property type="evidence" value="ECO:0007669"/>
    <property type="project" value="UniProtKB-UniRule"/>
</dbReference>
<dbReference type="RefSeq" id="WP_036938376.1">
    <property type="nucleotide sequence ID" value="NZ_JQKC01000007.1"/>
</dbReference>
<keyword evidence="8 17" id="KW-0479">Metal-binding</keyword>
<feature type="binding site" evidence="17">
    <location>
        <position position="82"/>
    </location>
    <ligand>
        <name>[4Fe-4S] cluster</name>
        <dbReference type="ChEBI" id="CHEBI:49883"/>
    </ligand>
</feature>
<dbReference type="EMBL" id="LGTC01000001">
    <property type="protein sequence ID" value="KNY28256.1"/>
    <property type="molecule type" value="Genomic_DNA"/>
</dbReference>
<dbReference type="PANTHER" id="PTHR36701">
    <property type="entry name" value="EPOXYQUEUOSINE REDUCTASE QUEH"/>
    <property type="match status" value="1"/>
</dbReference>
<dbReference type="STRING" id="398512.Bccel_3530"/>
<evidence type="ECO:0000256" key="11">
    <source>
        <dbReference type="ARBA" id="ARBA00023004"/>
    </source>
</evidence>
<comment type="catalytic activity">
    <reaction evidence="16 17">
        <text>epoxyqueuosine(34) in tRNA + AH2 = queuosine(34) in tRNA + A + H2O</text>
        <dbReference type="Rhea" id="RHEA:32159"/>
        <dbReference type="Rhea" id="RHEA-COMP:18571"/>
        <dbReference type="Rhea" id="RHEA-COMP:18582"/>
        <dbReference type="ChEBI" id="CHEBI:13193"/>
        <dbReference type="ChEBI" id="CHEBI:15377"/>
        <dbReference type="ChEBI" id="CHEBI:17499"/>
        <dbReference type="ChEBI" id="CHEBI:194431"/>
        <dbReference type="ChEBI" id="CHEBI:194443"/>
        <dbReference type="EC" id="1.17.99.6"/>
    </reaction>
</comment>
<feature type="disulfide bond" description="Redox-active" evidence="17">
    <location>
        <begin position="162"/>
        <end position="164"/>
    </location>
</feature>
<evidence type="ECO:0000256" key="16">
    <source>
        <dbReference type="ARBA" id="ARBA00047415"/>
    </source>
</evidence>
<keyword evidence="6 17" id="KW-0004">4Fe-4S</keyword>
<dbReference type="PANTHER" id="PTHR36701:SF1">
    <property type="entry name" value="EPOXYQUEUOSINE REDUCTASE QUEH"/>
    <property type="match status" value="1"/>
</dbReference>
<protein>
    <recommendedName>
        <fullName evidence="5 17">Epoxyqueuosine reductase QueH</fullName>
        <ecNumber evidence="4 17">1.17.99.6</ecNumber>
    </recommendedName>
    <alternativeName>
        <fullName evidence="15 17">Queuosine biosynthesis protein QueH</fullName>
    </alternativeName>
</protein>
<dbReference type="HAMAP" id="MF_02089">
    <property type="entry name" value="QueH"/>
    <property type="match status" value="1"/>
</dbReference>
<evidence type="ECO:0000256" key="7">
    <source>
        <dbReference type="ARBA" id="ARBA00022694"/>
    </source>
</evidence>
<comment type="function">
    <text evidence="1 17">Catalyzes the conversion of epoxyqueuosine (oQ) to queuosine (Q), which is a hypermodified base found in the wobble positions of tRNA(Asp), tRNA(Asn), tRNA(His) and tRNA(Tyr).</text>
</comment>
<evidence type="ECO:0000256" key="10">
    <source>
        <dbReference type="ARBA" id="ARBA00023002"/>
    </source>
</evidence>
<accession>A0A0L6JQZ4</accession>
<comment type="similarity">
    <text evidence="3 17">Belongs to the QueH family.</text>
</comment>
<sequence>MKLLLHMCCAPCSVYPISVIRDDNISFEGIFFNPNIHPQEEFERRKENVGILAHTLNFPVAYFDDFMQQNWEEFKGNDEERCFFCYSIRLHKVAAYAAENGFDSFTTTLLVSPYQKHDLIKELGEKAAQKYGIGFYYRDFRPGFRQGQQQAKEMGLYRQKFCGCIVSYEDAKSRNKKT</sequence>
<dbReference type="Proteomes" id="UP000036923">
    <property type="component" value="Unassembled WGS sequence"/>
</dbReference>
<dbReference type="GO" id="GO:0051539">
    <property type="term" value="F:4 iron, 4 sulfur cluster binding"/>
    <property type="evidence" value="ECO:0007669"/>
    <property type="project" value="UniProtKB-UniRule"/>
</dbReference>
<keyword evidence="12 17" id="KW-0411">Iron-sulfur</keyword>
<evidence type="ECO:0000256" key="13">
    <source>
        <dbReference type="ARBA" id="ARBA00023157"/>
    </source>
</evidence>
<evidence type="ECO:0000256" key="6">
    <source>
        <dbReference type="ARBA" id="ARBA00022485"/>
    </source>
</evidence>
<keyword evidence="14 17" id="KW-0676">Redox-active center</keyword>
<dbReference type="PATRIC" id="fig|398512.5.peg.3697"/>
<keyword evidence="7 17" id="KW-0819">tRNA processing</keyword>
<evidence type="ECO:0000313" key="18">
    <source>
        <dbReference type="EMBL" id="KNY28256.1"/>
    </source>
</evidence>
<name>A0A0L6JQZ4_9FIRM</name>
<evidence type="ECO:0000256" key="17">
    <source>
        <dbReference type="HAMAP-Rule" id="MF_02089"/>
    </source>
</evidence>
<evidence type="ECO:0000256" key="12">
    <source>
        <dbReference type="ARBA" id="ARBA00023014"/>
    </source>
</evidence>
<dbReference type="UniPathway" id="UPA00392"/>
<keyword evidence="11 17" id="KW-0408">Iron</keyword>
<evidence type="ECO:0000256" key="3">
    <source>
        <dbReference type="ARBA" id="ARBA00008207"/>
    </source>
</evidence>
<evidence type="ECO:0000256" key="2">
    <source>
        <dbReference type="ARBA" id="ARBA00004691"/>
    </source>
</evidence>
<comment type="caution">
    <text evidence="18">The sequence shown here is derived from an EMBL/GenBank/DDBJ whole genome shotgun (WGS) entry which is preliminary data.</text>
</comment>
<keyword evidence="19" id="KW-1185">Reference proteome</keyword>
<feature type="binding site" evidence="17">
    <location>
        <position position="9"/>
    </location>
    <ligand>
        <name>[4Fe-4S] cluster</name>
        <dbReference type="ChEBI" id="CHEBI:49883"/>
    </ligand>
</feature>
<evidence type="ECO:0000256" key="9">
    <source>
        <dbReference type="ARBA" id="ARBA00022785"/>
    </source>
</evidence>
<reference evidence="19" key="1">
    <citation type="submission" date="2015-07" db="EMBL/GenBank/DDBJ databases">
        <title>Near-Complete Genome Sequence of the Cellulolytic Bacterium Bacteroides (Pseudobacteroides) cellulosolvens ATCC 35603.</title>
        <authorList>
            <person name="Dassa B."/>
            <person name="Utturkar S.M."/>
            <person name="Klingeman D.M."/>
            <person name="Hurt R.A."/>
            <person name="Keller M."/>
            <person name="Xu J."/>
            <person name="Reddy Y.H.K."/>
            <person name="Borovok I."/>
            <person name="Grinberg I.R."/>
            <person name="Lamed R."/>
            <person name="Zhivin O."/>
            <person name="Bayer E.A."/>
            <person name="Brown S.D."/>
        </authorList>
    </citation>
    <scope>NUCLEOTIDE SEQUENCE [LARGE SCALE GENOMIC DNA]</scope>
    <source>
        <strain evidence="19">DSM 2933</strain>
    </source>
</reference>
<dbReference type="InterPro" id="IPR003828">
    <property type="entry name" value="QueH"/>
</dbReference>
<evidence type="ECO:0000256" key="4">
    <source>
        <dbReference type="ARBA" id="ARBA00012622"/>
    </source>
</evidence>
<feature type="binding site" evidence="17">
    <location>
        <position position="85"/>
    </location>
    <ligand>
        <name>[4Fe-4S] cluster</name>
        <dbReference type="ChEBI" id="CHEBI:49883"/>
    </ligand>
</feature>
<dbReference type="EC" id="1.17.99.6" evidence="4 17"/>
<proteinExistence type="inferred from homology"/>
<keyword evidence="13 17" id="KW-1015">Disulfide bond</keyword>
<feature type="binding site" evidence="17">
    <location>
        <position position="8"/>
    </location>
    <ligand>
        <name>[4Fe-4S] cluster</name>
        <dbReference type="ChEBI" id="CHEBI:49883"/>
    </ligand>
</feature>
<dbReference type="OrthoDB" id="9801033at2"/>
<evidence type="ECO:0000256" key="14">
    <source>
        <dbReference type="ARBA" id="ARBA00023284"/>
    </source>
</evidence>
<evidence type="ECO:0000256" key="5">
    <source>
        <dbReference type="ARBA" id="ARBA00016895"/>
    </source>
</evidence>
<dbReference type="GO" id="GO:0008616">
    <property type="term" value="P:tRNA queuosine(34) biosynthetic process"/>
    <property type="evidence" value="ECO:0007669"/>
    <property type="project" value="UniProtKB-UniRule"/>
</dbReference>
<evidence type="ECO:0000256" key="1">
    <source>
        <dbReference type="ARBA" id="ARBA00002268"/>
    </source>
</evidence>
<comment type="pathway">
    <text evidence="2 17">tRNA modification; tRNA-queuosine biosynthesis.</text>
</comment>
<evidence type="ECO:0000256" key="8">
    <source>
        <dbReference type="ARBA" id="ARBA00022723"/>
    </source>
</evidence>
<dbReference type="eggNOG" id="COG1636">
    <property type="taxonomic scope" value="Bacteria"/>
</dbReference>
<dbReference type="GO" id="GO:0046872">
    <property type="term" value="F:metal ion binding"/>
    <property type="evidence" value="ECO:0007669"/>
    <property type="project" value="UniProtKB-KW"/>
</dbReference>